<feature type="domain" description="Zn(2)-C6 fungal-type" evidence="4">
    <location>
        <begin position="38"/>
        <end position="68"/>
    </location>
</feature>
<keyword evidence="1" id="KW-0539">Nucleus</keyword>
<dbReference type="PROSITE" id="PS50048">
    <property type="entry name" value="ZN2_CY6_FUNGAL_2"/>
    <property type="match status" value="1"/>
</dbReference>
<keyword evidence="3" id="KW-1133">Transmembrane helix</keyword>
<dbReference type="CDD" id="cd12148">
    <property type="entry name" value="fungal_TF_MHR"/>
    <property type="match status" value="1"/>
</dbReference>
<keyword evidence="3" id="KW-0812">Transmembrane</keyword>
<feature type="transmembrane region" description="Helical" evidence="3">
    <location>
        <begin position="598"/>
        <end position="619"/>
    </location>
</feature>
<sequence>MKPQYRALRPAQSSASHDDLPHSSPSGLTRKREKVKLACNVCRTKKSACDGQRPTCGSCLKRGSICTFADAAKLSPAPSPAMSQTSEKSSAELLSILQTAPDDDARELLARLRAGEPVFSILASWREGNEGARPVKPTAAEDMSNILVLAPDQASLEYELMIRYPVSYPPPTSLESSLYTSPPVQGPNPPLAPRSYSDESSMVLRDGTTETNELRMTSRSPSEPIPVQPSTFSAGGLWTVRLAQAHIAYWTDMPITKDDAVRVITLYLDIDHPILGLFDADLFINDLLGTQQRFCSGLLVEALLSWAYLAHGPDQPQHGTITDTLITVALSRWENGPVPDSLPNIQALQLLSLTTNFLGQGNISKELLRQSILMGTRMNLLISGEDSQLHTSFYQEDECRAASQTAWGLFSHATFHSLHCQQLELGSLNPPKLPIPEQASNVAPVFPYTCQLWLIVHDILCQRFTESKRPLSASNDVHFIESTLLRLLKFGEELPTQLCRGGRIPHCGIILHIHYHATIAFLLRPLLLQGNDARISLPRISGSEPAHAHFHGASPTVFWHIAFLYVANSACRAQKEDLQRWQLFYMAIDGYALLSARFPMIIAIVKGLMMIAIVTNLITNEEAFKLVDRFRGKEATTYRFIANPTKTCLIVDLDLAITDNQAAHIDVLAQRFDEMALFDELIADKGLD</sequence>
<accession>A0A8K0SJZ7</accession>
<dbReference type="Gene3D" id="4.10.240.10">
    <property type="entry name" value="Zn(2)-C6 fungal-type DNA-binding domain"/>
    <property type="match status" value="1"/>
</dbReference>
<dbReference type="AlphaFoldDB" id="A0A8K0SJZ7"/>
<dbReference type="InterPro" id="IPR053187">
    <property type="entry name" value="Notoamide_regulator"/>
</dbReference>
<keyword evidence="3" id="KW-0472">Membrane</keyword>
<dbReference type="GO" id="GO:0008270">
    <property type="term" value="F:zinc ion binding"/>
    <property type="evidence" value="ECO:0007669"/>
    <property type="project" value="InterPro"/>
</dbReference>
<evidence type="ECO:0000256" key="2">
    <source>
        <dbReference type="SAM" id="MobiDB-lite"/>
    </source>
</evidence>
<dbReference type="PANTHER" id="PTHR47256:SF1">
    <property type="entry name" value="ZN(II)2CYS6 TRANSCRIPTION FACTOR (EUROFUNG)"/>
    <property type="match status" value="1"/>
</dbReference>
<dbReference type="PROSITE" id="PS00463">
    <property type="entry name" value="ZN2_CY6_FUNGAL_1"/>
    <property type="match status" value="1"/>
</dbReference>
<dbReference type="InterPro" id="IPR036864">
    <property type="entry name" value="Zn2-C6_fun-type_DNA-bd_sf"/>
</dbReference>
<proteinExistence type="predicted"/>
<evidence type="ECO:0000313" key="6">
    <source>
        <dbReference type="Proteomes" id="UP000813444"/>
    </source>
</evidence>
<organism evidence="5 6">
    <name type="scientific">Stachybotrys elegans</name>
    <dbReference type="NCBI Taxonomy" id="80388"/>
    <lineage>
        <taxon>Eukaryota</taxon>
        <taxon>Fungi</taxon>
        <taxon>Dikarya</taxon>
        <taxon>Ascomycota</taxon>
        <taxon>Pezizomycotina</taxon>
        <taxon>Sordariomycetes</taxon>
        <taxon>Hypocreomycetidae</taxon>
        <taxon>Hypocreales</taxon>
        <taxon>Stachybotryaceae</taxon>
        <taxon>Stachybotrys</taxon>
    </lineage>
</organism>
<dbReference type="GO" id="GO:0000981">
    <property type="term" value="F:DNA-binding transcription factor activity, RNA polymerase II-specific"/>
    <property type="evidence" value="ECO:0007669"/>
    <property type="project" value="InterPro"/>
</dbReference>
<evidence type="ECO:0000313" key="5">
    <source>
        <dbReference type="EMBL" id="KAH7310441.1"/>
    </source>
</evidence>
<protein>
    <recommendedName>
        <fullName evidence="4">Zn(2)-C6 fungal-type domain-containing protein</fullName>
    </recommendedName>
</protein>
<evidence type="ECO:0000256" key="3">
    <source>
        <dbReference type="SAM" id="Phobius"/>
    </source>
</evidence>
<dbReference type="CDD" id="cd00067">
    <property type="entry name" value="GAL4"/>
    <property type="match status" value="1"/>
</dbReference>
<dbReference type="InterPro" id="IPR001138">
    <property type="entry name" value="Zn2Cys6_DnaBD"/>
</dbReference>
<name>A0A8K0SJZ7_9HYPO</name>
<feature type="compositionally biased region" description="Polar residues" evidence="2">
    <location>
        <begin position="173"/>
        <end position="183"/>
    </location>
</feature>
<evidence type="ECO:0000259" key="4">
    <source>
        <dbReference type="PROSITE" id="PS50048"/>
    </source>
</evidence>
<feature type="region of interest" description="Disordered" evidence="2">
    <location>
        <begin position="173"/>
        <end position="202"/>
    </location>
</feature>
<evidence type="ECO:0000256" key="1">
    <source>
        <dbReference type="ARBA" id="ARBA00023242"/>
    </source>
</evidence>
<dbReference type="SMART" id="SM00066">
    <property type="entry name" value="GAL4"/>
    <property type="match status" value="1"/>
</dbReference>
<dbReference type="Proteomes" id="UP000813444">
    <property type="component" value="Unassembled WGS sequence"/>
</dbReference>
<dbReference type="OrthoDB" id="10261408at2759"/>
<dbReference type="SUPFAM" id="SSF57701">
    <property type="entry name" value="Zn2/Cys6 DNA-binding domain"/>
    <property type="match status" value="1"/>
</dbReference>
<keyword evidence="6" id="KW-1185">Reference proteome</keyword>
<dbReference type="PANTHER" id="PTHR47256">
    <property type="entry name" value="ZN(II)2CYS6 TRANSCRIPTION FACTOR (EUROFUNG)-RELATED"/>
    <property type="match status" value="1"/>
</dbReference>
<gene>
    <name evidence="5" type="ORF">B0I35DRAFT_73701</name>
</gene>
<feature type="region of interest" description="Disordered" evidence="2">
    <location>
        <begin position="1"/>
        <end position="29"/>
    </location>
</feature>
<dbReference type="EMBL" id="JAGPNK010000012">
    <property type="protein sequence ID" value="KAH7310441.1"/>
    <property type="molecule type" value="Genomic_DNA"/>
</dbReference>
<comment type="caution">
    <text evidence="5">The sequence shown here is derived from an EMBL/GenBank/DDBJ whole genome shotgun (WGS) entry which is preliminary data.</text>
</comment>
<reference evidence="5" key="1">
    <citation type="journal article" date="2021" name="Nat. Commun.">
        <title>Genetic determinants of endophytism in the Arabidopsis root mycobiome.</title>
        <authorList>
            <person name="Mesny F."/>
            <person name="Miyauchi S."/>
            <person name="Thiergart T."/>
            <person name="Pickel B."/>
            <person name="Atanasova L."/>
            <person name="Karlsson M."/>
            <person name="Huettel B."/>
            <person name="Barry K.W."/>
            <person name="Haridas S."/>
            <person name="Chen C."/>
            <person name="Bauer D."/>
            <person name="Andreopoulos W."/>
            <person name="Pangilinan J."/>
            <person name="LaButti K."/>
            <person name="Riley R."/>
            <person name="Lipzen A."/>
            <person name="Clum A."/>
            <person name="Drula E."/>
            <person name="Henrissat B."/>
            <person name="Kohler A."/>
            <person name="Grigoriev I.V."/>
            <person name="Martin F.M."/>
            <person name="Hacquard S."/>
        </authorList>
    </citation>
    <scope>NUCLEOTIDE SEQUENCE</scope>
    <source>
        <strain evidence="5">MPI-CAGE-CH-0235</strain>
    </source>
</reference>
<dbReference type="Pfam" id="PF00172">
    <property type="entry name" value="Zn_clus"/>
    <property type="match status" value="1"/>
</dbReference>